<evidence type="ECO:0000313" key="3">
    <source>
        <dbReference type="EMBL" id="NJP17477.1"/>
    </source>
</evidence>
<feature type="compositionally biased region" description="Basic and acidic residues" evidence="1">
    <location>
        <begin position="55"/>
        <end position="67"/>
    </location>
</feature>
<evidence type="ECO:0000256" key="2">
    <source>
        <dbReference type="SAM" id="SignalP"/>
    </source>
</evidence>
<gene>
    <name evidence="3" type="ORF">HCJ95_25205</name>
</gene>
<feature type="chain" id="PRO_5045696542" description="DUF5666 domain-containing protein" evidence="2">
    <location>
        <begin position="26"/>
        <end position="182"/>
    </location>
</feature>
<evidence type="ECO:0008006" key="5">
    <source>
        <dbReference type="Google" id="ProtNLM"/>
    </source>
</evidence>
<dbReference type="Proteomes" id="UP000635996">
    <property type="component" value="Unassembled WGS sequence"/>
</dbReference>
<feature type="region of interest" description="Disordered" evidence="1">
    <location>
        <begin position="49"/>
        <end position="76"/>
    </location>
</feature>
<accession>A0ABX0YXU4</accession>
<feature type="signal peptide" evidence="2">
    <location>
        <begin position="1"/>
        <end position="25"/>
    </location>
</feature>
<organism evidence="3 4">
    <name type="scientific">Streptomyces thermoviolaceus subsp. thermoviolaceus</name>
    <dbReference type="NCBI Taxonomy" id="66860"/>
    <lineage>
        <taxon>Bacteria</taxon>
        <taxon>Bacillati</taxon>
        <taxon>Actinomycetota</taxon>
        <taxon>Actinomycetes</taxon>
        <taxon>Kitasatosporales</taxon>
        <taxon>Streptomycetaceae</taxon>
        <taxon>Streptomyces</taxon>
    </lineage>
</organism>
<sequence length="182" mass="18984">MTRSHAVTAGIAAAAALTATGITYAAAASAPEARTVPTAVQQAPVQAPLDGGVGKGHEGKDHDDHDKGHKKHRKHHDEGWIHINERSYSAHPSGCVTVISGLGSKTFNIRNDSRRTVEVFRGATCDNGAPIATVGPHSTSNGVEPGKSHSVKVKDGVIASFRVVHHHGHDEGGYDHGGKGDH</sequence>
<proteinExistence type="predicted"/>
<comment type="caution">
    <text evidence="3">The sequence shown here is derived from an EMBL/GenBank/DDBJ whole genome shotgun (WGS) entry which is preliminary data.</text>
</comment>
<keyword evidence="4" id="KW-1185">Reference proteome</keyword>
<reference evidence="3 4" key="1">
    <citation type="submission" date="2020-03" db="EMBL/GenBank/DDBJ databases">
        <title>WGS of actinomycetes isolated from Thailand.</title>
        <authorList>
            <person name="Thawai C."/>
        </authorList>
    </citation>
    <scope>NUCLEOTIDE SEQUENCE [LARGE SCALE GENOMIC DNA]</scope>
    <source>
        <strain evidence="3 4">NBRC 13905</strain>
    </source>
</reference>
<evidence type="ECO:0000256" key="1">
    <source>
        <dbReference type="SAM" id="MobiDB-lite"/>
    </source>
</evidence>
<keyword evidence="2" id="KW-0732">Signal</keyword>
<protein>
    <recommendedName>
        <fullName evidence="5">DUF5666 domain-containing protein</fullName>
    </recommendedName>
</protein>
<evidence type="ECO:0000313" key="4">
    <source>
        <dbReference type="Proteomes" id="UP000635996"/>
    </source>
</evidence>
<name>A0ABX0YXU4_STRTL</name>
<dbReference type="EMBL" id="JAATEL010000045">
    <property type="protein sequence ID" value="NJP17477.1"/>
    <property type="molecule type" value="Genomic_DNA"/>
</dbReference>